<evidence type="ECO:0000313" key="2">
    <source>
        <dbReference type="EMBL" id="KAH8696708.1"/>
    </source>
</evidence>
<dbReference type="GO" id="GO:0009898">
    <property type="term" value="C:cytoplasmic side of plasma membrane"/>
    <property type="evidence" value="ECO:0007669"/>
    <property type="project" value="TreeGrafter"/>
</dbReference>
<proteinExistence type="predicted"/>
<dbReference type="GO" id="GO:0032511">
    <property type="term" value="P:late endosome to vacuole transport via multivesicular body sorting pathway"/>
    <property type="evidence" value="ECO:0007669"/>
    <property type="project" value="TreeGrafter"/>
</dbReference>
<dbReference type="GO" id="GO:0000815">
    <property type="term" value="C:ESCRT III complex"/>
    <property type="evidence" value="ECO:0007669"/>
    <property type="project" value="TreeGrafter"/>
</dbReference>
<dbReference type="Proteomes" id="UP001201262">
    <property type="component" value="Unassembled WGS sequence"/>
</dbReference>
<dbReference type="Pfam" id="PF03357">
    <property type="entry name" value="Snf7"/>
    <property type="match status" value="1"/>
</dbReference>
<evidence type="ECO:0000256" key="1">
    <source>
        <dbReference type="SAM" id="MobiDB-lite"/>
    </source>
</evidence>
<dbReference type="AlphaFoldDB" id="A0AAD4KQJ7"/>
<dbReference type="Gene3D" id="6.10.140.1230">
    <property type="match status" value="1"/>
</dbReference>
<dbReference type="PANTHER" id="PTHR22761">
    <property type="entry name" value="CHARGED MULTIVESICULAR BODY PROTEIN"/>
    <property type="match status" value="1"/>
</dbReference>
<comment type="caution">
    <text evidence="2">The sequence shown here is derived from an EMBL/GenBank/DDBJ whole genome shotgun (WGS) entry which is preliminary data.</text>
</comment>
<reference evidence="2" key="1">
    <citation type="submission" date="2021-12" db="EMBL/GenBank/DDBJ databases">
        <title>Convergent genome expansion in fungi linked to evolution of root-endophyte symbiosis.</title>
        <authorList>
            <consortium name="DOE Joint Genome Institute"/>
            <person name="Ke Y.-H."/>
            <person name="Bonito G."/>
            <person name="Liao H.-L."/>
            <person name="Looney B."/>
            <person name="Rojas-Flechas A."/>
            <person name="Nash J."/>
            <person name="Hameed K."/>
            <person name="Schadt C."/>
            <person name="Martin F."/>
            <person name="Crous P.W."/>
            <person name="Miettinen O."/>
            <person name="Magnuson J.K."/>
            <person name="Labbe J."/>
            <person name="Jacobson D."/>
            <person name="Doktycz M.J."/>
            <person name="Veneault-Fourrey C."/>
            <person name="Kuo A."/>
            <person name="Mondo S."/>
            <person name="Calhoun S."/>
            <person name="Riley R."/>
            <person name="Ohm R."/>
            <person name="LaButti K."/>
            <person name="Andreopoulos B."/>
            <person name="Pangilinan J."/>
            <person name="Nolan M."/>
            <person name="Tritt A."/>
            <person name="Clum A."/>
            <person name="Lipzen A."/>
            <person name="Daum C."/>
            <person name="Barry K."/>
            <person name="Grigoriev I.V."/>
            <person name="Vilgalys R."/>
        </authorList>
    </citation>
    <scope>NUCLEOTIDE SEQUENCE</scope>
    <source>
        <strain evidence="2">PMI_201</strain>
    </source>
</reference>
<dbReference type="RefSeq" id="XP_046071644.1">
    <property type="nucleotide sequence ID" value="XM_046214184.1"/>
</dbReference>
<dbReference type="PANTHER" id="PTHR22761:SF18">
    <property type="entry name" value="SORTING PROTEIN SNF7 FAMILY PROTEIN, PUTATIVE (AFU_ORTHOLOGUE AFUA_2G16692)-RELATED"/>
    <property type="match status" value="1"/>
</dbReference>
<dbReference type="EMBL" id="JAJTJA010000007">
    <property type="protein sequence ID" value="KAH8696708.1"/>
    <property type="molecule type" value="Genomic_DNA"/>
</dbReference>
<sequence length="484" mass="53728">MGELVDYIISHEDAFRKNRLPSLYSDFSIQKNTNPDGYAVNVAAWESALTKAALAGYVASNSASGQKRDHLSLSADENLLRDLEIPEWGRPVALGSVFDEAVQKRRMIPLELYKSSAFSLKTSRWRVVDPGILSPWNVMNWSLRQLKGLVVGTEGTGATLDVQRLVLVENLEEAAKRIINTATGIDISPLNRIYSKEMFVKRFATVLDQGTALSDNDFDILLLHLSRDIKAAAYDGKTIKFHSGGDSSPIAHEDSTIASIKTLISNLTEQALKLEQKINELNLTAKVSLNNKNRISALSALKSRKIAEHNLKQRSDTLNQLEEVYNKIEQAVGQVEIVRVMEASTGVLRSLHAQTGGIETVEKVVENLREEMSKVDEIGNAIDEAAPVIDEGEIDAELEALEKQEQREKEDEEEKNTREKLAELDSQKHAAQEVARKLAELQKNTESADDSLLAVSIGKLSNMSLDEAEMERKKQVEEEPTPAQ</sequence>
<protein>
    <submittedName>
        <fullName evidence="2">Vacuolar sorting protein SNF7 family protein</fullName>
    </submittedName>
</protein>
<dbReference type="GO" id="GO:0005771">
    <property type="term" value="C:multivesicular body"/>
    <property type="evidence" value="ECO:0007669"/>
    <property type="project" value="TreeGrafter"/>
</dbReference>
<keyword evidence="3" id="KW-1185">Reference proteome</keyword>
<gene>
    <name evidence="2" type="ORF">BGW36DRAFT_360525</name>
</gene>
<organism evidence="2 3">
    <name type="scientific">Talaromyces proteolyticus</name>
    <dbReference type="NCBI Taxonomy" id="1131652"/>
    <lineage>
        <taxon>Eukaryota</taxon>
        <taxon>Fungi</taxon>
        <taxon>Dikarya</taxon>
        <taxon>Ascomycota</taxon>
        <taxon>Pezizomycotina</taxon>
        <taxon>Eurotiomycetes</taxon>
        <taxon>Eurotiomycetidae</taxon>
        <taxon>Eurotiales</taxon>
        <taxon>Trichocomaceae</taxon>
        <taxon>Talaromyces</taxon>
        <taxon>Talaromyces sect. Bacilispori</taxon>
    </lineage>
</organism>
<dbReference type="InterPro" id="IPR005024">
    <property type="entry name" value="Snf7_fam"/>
</dbReference>
<dbReference type="GO" id="GO:0006900">
    <property type="term" value="P:vesicle budding from membrane"/>
    <property type="evidence" value="ECO:0007669"/>
    <property type="project" value="TreeGrafter"/>
</dbReference>
<dbReference type="GeneID" id="70244471"/>
<feature type="region of interest" description="Disordered" evidence="1">
    <location>
        <begin position="462"/>
        <end position="484"/>
    </location>
</feature>
<evidence type="ECO:0000313" key="3">
    <source>
        <dbReference type="Proteomes" id="UP001201262"/>
    </source>
</evidence>
<name>A0AAD4KQJ7_9EURO</name>
<feature type="region of interest" description="Disordered" evidence="1">
    <location>
        <begin position="404"/>
        <end position="431"/>
    </location>
</feature>
<accession>A0AAD4KQJ7</accession>